<reference evidence="3 4" key="1">
    <citation type="submission" date="2017-11" db="EMBL/GenBank/DDBJ databases">
        <title>Evolution of Phototrophy in the Chloroflexi Phylum Driven by Horizontal Gene Transfer.</title>
        <authorList>
            <person name="Ward L.M."/>
            <person name="Hemp J."/>
            <person name="Shih P.M."/>
            <person name="Mcglynn S.E."/>
            <person name="Fischer W."/>
        </authorList>
    </citation>
    <scope>NUCLEOTIDE SEQUENCE [LARGE SCALE GENOMIC DNA]</scope>
    <source>
        <strain evidence="3">CP2_2F</strain>
    </source>
</reference>
<dbReference type="AlphaFoldDB" id="A0A2M8NZ63"/>
<keyword evidence="1" id="KW-0812">Transmembrane</keyword>
<gene>
    <name evidence="3" type="ORF">CUN51_07250</name>
</gene>
<feature type="transmembrane region" description="Helical" evidence="1">
    <location>
        <begin position="524"/>
        <end position="546"/>
    </location>
</feature>
<feature type="transmembrane region" description="Helical" evidence="1">
    <location>
        <begin position="21"/>
        <end position="39"/>
    </location>
</feature>
<feature type="transmembrane region" description="Helical" evidence="1">
    <location>
        <begin position="45"/>
        <end position="64"/>
    </location>
</feature>
<dbReference type="Proteomes" id="UP000228921">
    <property type="component" value="Unassembled WGS sequence"/>
</dbReference>
<protein>
    <recommendedName>
        <fullName evidence="2">ABC-type uncharacterized transport system domain-containing protein</fullName>
    </recommendedName>
</protein>
<dbReference type="InterPro" id="IPR019196">
    <property type="entry name" value="ABC_transp_unknown"/>
</dbReference>
<organism evidence="3 4">
    <name type="scientific">Candidatus Thermofonsia Clade 1 bacterium</name>
    <dbReference type="NCBI Taxonomy" id="2364210"/>
    <lineage>
        <taxon>Bacteria</taxon>
        <taxon>Bacillati</taxon>
        <taxon>Chloroflexota</taxon>
        <taxon>Candidatus Thermofontia</taxon>
        <taxon>Candidatus Thermofonsia Clade 1</taxon>
    </lineage>
</organism>
<accession>A0A2M8NZ63</accession>
<proteinExistence type="predicted"/>
<evidence type="ECO:0000313" key="3">
    <source>
        <dbReference type="EMBL" id="PJF30597.1"/>
    </source>
</evidence>
<name>A0A2M8NZ63_9CHLR</name>
<dbReference type="EMBL" id="PGTK01000008">
    <property type="protein sequence ID" value="PJF30597.1"/>
    <property type="molecule type" value="Genomic_DNA"/>
</dbReference>
<evidence type="ECO:0000259" key="2">
    <source>
        <dbReference type="Pfam" id="PF09822"/>
    </source>
</evidence>
<keyword evidence="1" id="KW-1133">Transmembrane helix</keyword>
<evidence type="ECO:0000313" key="4">
    <source>
        <dbReference type="Proteomes" id="UP000228921"/>
    </source>
</evidence>
<evidence type="ECO:0000256" key="1">
    <source>
        <dbReference type="SAM" id="Phobius"/>
    </source>
</evidence>
<feature type="domain" description="ABC-type uncharacterised transport system" evidence="2">
    <location>
        <begin position="246"/>
        <end position="480"/>
    </location>
</feature>
<comment type="caution">
    <text evidence="3">The sequence shown here is derived from an EMBL/GenBank/DDBJ whole genome shotgun (WGS) entry which is preliminary data.</text>
</comment>
<dbReference type="Pfam" id="PF09822">
    <property type="entry name" value="ABC_transp_aux"/>
    <property type="match status" value="1"/>
</dbReference>
<sequence>MASEQKSQRVIVLDRLSVARWSSAIGAVALVIAVVALLASGELSAVVVISALIGMGGLGVWMTLAPEDFRNTLTGRRAIYGSNSLLIVLLFVGIVLIVYGMAARSGIAADFTSRGYYTLKANIRPIVQQLSRPIQITAFYSRRLLTNQALEAPILRLFSDAAPDRIRLVYADPDVQPILARQFGLNGAYGIFVSYLDAEGAPDLNFTVKVATARDRLPSLPLEEDYVNERWIAEAILQLEARGKFRVLFSVGNGEVSLDNDATGIRDGLRSVGIQVATLDLSREGVPQGTTALVILAPVRDFTQEMADRVAAFLDSGGKVLIMAEPAYRSDIRFMQAEDSPLAQYLWRAWGVRPNRDIVFDPLSFNETQYYVRAAQFLEGHPIVQKDQTGSAARPLFPIAQSWQIAPESPPDVIARRIYTTSPEAFGKLDLREVARNPDRAVREAADLPGPLALVVAAENTRTGARLLLVGDSDWVTNDLIVAFDGQILWTNMIDWLTDFLERVTVEPAFGQLPLSVPSRDLELTAFITVGVLPAAILLVGMWVWWRRSRR</sequence>
<keyword evidence="1" id="KW-0472">Membrane</keyword>
<feature type="transmembrane region" description="Helical" evidence="1">
    <location>
        <begin position="85"/>
        <end position="102"/>
    </location>
</feature>